<dbReference type="SUPFAM" id="SSF55729">
    <property type="entry name" value="Acyl-CoA N-acyltransferases (Nat)"/>
    <property type="match status" value="1"/>
</dbReference>
<evidence type="ECO:0000259" key="1">
    <source>
        <dbReference type="Pfam" id="PF13480"/>
    </source>
</evidence>
<protein>
    <submittedName>
        <fullName evidence="2">GNAT family N-acetyltransferase</fullName>
    </submittedName>
</protein>
<sequence length="343" mass="40270">MVAFEIEMGRKQLMLELLDKKELDEASSIDEPLKHHYDVLFNEGWIKFNEIKWKLTHKKVNINGHEIEHPSLHSILFLNNNNRIVRPPMNPYLPLWFKTTPTNSKVRQQAQWLSACKALINEFHIHDFKNTIFLPPMVTDIRPWQWAGLRASVRYTYVIDFPYHLGQAESEVRRKINKAQKNGYLCERTTNMQHVYECLVSTELRQGFKHHLTLDDLILAQELVGEEHLRAYVAYAPNGEPVSAEVILHSPYNYGYGWVCGNKKEHLKNGTNQYLMYYAMEDLNVNGSMGLDLCGANMPNVSQNKMGWGVDIKPYYTIDNYSIKTVTKWSRDWFRYSRLKWEV</sequence>
<dbReference type="Gene3D" id="3.40.630.30">
    <property type="match status" value="1"/>
</dbReference>
<evidence type="ECO:0000313" key="3">
    <source>
        <dbReference type="Proteomes" id="UP000295418"/>
    </source>
</evidence>
<accession>A0A4R4EH71</accession>
<dbReference type="GO" id="GO:0016740">
    <property type="term" value="F:transferase activity"/>
    <property type="evidence" value="ECO:0007669"/>
    <property type="project" value="UniProtKB-KW"/>
</dbReference>
<dbReference type="AlphaFoldDB" id="A0A4R4EH71"/>
<feature type="domain" description="BioF2-like acetyltransferase" evidence="1">
    <location>
        <begin position="171"/>
        <end position="298"/>
    </location>
</feature>
<reference evidence="2 3" key="1">
    <citation type="submission" date="2019-03" db="EMBL/GenBank/DDBJ databases">
        <authorList>
            <person name="Kim M.K.M."/>
        </authorList>
    </citation>
    <scope>NUCLEOTIDE SEQUENCE [LARGE SCALE GENOMIC DNA]</scope>
    <source>
        <strain evidence="2 3">18JY21-1</strain>
    </source>
</reference>
<dbReference type="EMBL" id="SKFG01000009">
    <property type="protein sequence ID" value="TCZ77518.1"/>
    <property type="molecule type" value="Genomic_DNA"/>
</dbReference>
<dbReference type="InterPro" id="IPR038740">
    <property type="entry name" value="BioF2-like_GNAT_dom"/>
</dbReference>
<gene>
    <name evidence="2" type="ORF">E0485_11040</name>
</gene>
<name>A0A4R4EH71_9BACL</name>
<proteinExistence type="predicted"/>
<organism evidence="2 3">
    <name type="scientific">Paenibacillus albiflavus</name>
    <dbReference type="NCBI Taxonomy" id="2545760"/>
    <lineage>
        <taxon>Bacteria</taxon>
        <taxon>Bacillati</taxon>
        <taxon>Bacillota</taxon>
        <taxon>Bacilli</taxon>
        <taxon>Bacillales</taxon>
        <taxon>Paenibacillaceae</taxon>
        <taxon>Paenibacillus</taxon>
    </lineage>
</organism>
<dbReference type="InterPro" id="IPR016181">
    <property type="entry name" value="Acyl_CoA_acyltransferase"/>
</dbReference>
<dbReference type="Proteomes" id="UP000295418">
    <property type="component" value="Unassembled WGS sequence"/>
</dbReference>
<comment type="caution">
    <text evidence="2">The sequence shown here is derived from an EMBL/GenBank/DDBJ whole genome shotgun (WGS) entry which is preliminary data.</text>
</comment>
<dbReference type="OrthoDB" id="116151at2"/>
<keyword evidence="3" id="KW-1185">Reference proteome</keyword>
<evidence type="ECO:0000313" key="2">
    <source>
        <dbReference type="EMBL" id="TCZ77518.1"/>
    </source>
</evidence>
<dbReference type="Pfam" id="PF13480">
    <property type="entry name" value="Acetyltransf_6"/>
    <property type="match status" value="1"/>
</dbReference>
<keyword evidence="2" id="KW-0808">Transferase</keyword>